<dbReference type="RefSeq" id="WP_236560558.1">
    <property type="nucleotide sequence ID" value="NZ_BAAAHU010000002.1"/>
</dbReference>
<comment type="caution">
    <text evidence="1">The sequence shown here is derived from an EMBL/GenBank/DDBJ whole genome shotgun (WGS) entry which is preliminary data.</text>
</comment>
<protein>
    <submittedName>
        <fullName evidence="1">Uncharacterized protein</fullName>
    </submittedName>
</protein>
<evidence type="ECO:0000313" key="1">
    <source>
        <dbReference type="EMBL" id="GAA1003083.1"/>
    </source>
</evidence>
<dbReference type="Proteomes" id="UP001501072">
    <property type="component" value="Unassembled WGS sequence"/>
</dbReference>
<proteinExistence type="predicted"/>
<reference evidence="1 2" key="1">
    <citation type="journal article" date="2019" name="Int. J. Syst. Evol. Microbiol.">
        <title>The Global Catalogue of Microorganisms (GCM) 10K type strain sequencing project: providing services to taxonomists for standard genome sequencing and annotation.</title>
        <authorList>
            <consortium name="The Broad Institute Genomics Platform"/>
            <consortium name="The Broad Institute Genome Sequencing Center for Infectious Disease"/>
            <person name="Wu L."/>
            <person name="Ma J."/>
        </authorList>
    </citation>
    <scope>NUCLEOTIDE SEQUENCE [LARGE SCALE GENOMIC DNA]</scope>
    <source>
        <strain evidence="1 2">JCM 11269</strain>
    </source>
</reference>
<dbReference type="EMBL" id="BAAAHU010000002">
    <property type="protein sequence ID" value="GAA1003083.1"/>
    <property type="molecule type" value="Genomic_DNA"/>
</dbReference>
<evidence type="ECO:0000313" key="2">
    <source>
        <dbReference type="Proteomes" id="UP001501072"/>
    </source>
</evidence>
<gene>
    <name evidence="1" type="ORF">GCM10009564_02110</name>
</gene>
<accession>A0ABN1SR93</accession>
<keyword evidence="2" id="KW-1185">Reference proteome</keyword>
<name>A0ABN1SR93_9ACTN</name>
<sequence>MNARLAGIGEGDGVHVPTGEEALRIDRLPPYGLPAGAPGPVGLLLVEREGDDR</sequence>
<organism evidence="1 2">
    <name type="scientific">Streptomyces thermogriseus</name>
    <dbReference type="NCBI Taxonomy" id="75292"/>
    <lineage>
        <taxon>Bacteria</taxon>
        <taxon>Bacillati</taxon>
        <taxon>Actinomycetota</taxon>
        <taxon>Actinomycetes</taxon>
        <taxon>Kitasatosporales</taxon>
        <taxon>Streptomycetaceae</taxon>
        <taxon>Streptomyces</taxon>
    </lineage>
</organism>